<keyword evidence="2" id="KW-1185">Reference proteome</keyword>
<dbReference type="EMBL" id="VOFY01000898">
    <property type="protein sequence ID" value="KAA8578277.1"/>
    <property type="molecule type" value="Genomic_DNA"/>
</dbReference>
<proteinExistence type="predicted"/>
<sequence>MQMELIELQCNGTLKAKYDTEGPAQFTRFLPEAMPQLRQHAARILRGLEHWSCSSDQFRSDAQWRQR</sequence>
<name>A0A5J5C974_9PERO</name>
<dbReference type="AlphaFoldDB" id="A0A5J5C974"/>
<protein>
    <submittedName>
        <fullName evidence="1">Uncharacterized protein</fullName>
    </submittedName>
</protein>
<organism evidence="1 2">
    <name type="scientific">Etheostoma spectabile</name>
    <name type="common">orangethroat darter</name>
    <dbReference type="NCBI Taxonomy" id="54343"/>
    <lineage>
        <taxon>Eukaryota</taxon>
        <taxon>Metazoa</taxon>
        <taxon>Chordata</taxon>
        <taxon>Craniata</taxon>
        <taxon>Vertebrata</taxon>
        <taxon>Euteleostomi</taxon>
        <taxon>Actinopterygii</taxon>
        <taxon>Neopterygii</taxon>
        <taxon>Teleostei</taxon>
        <taxon>Neoteleostei</taxon>
        <taxon>Acanthomorphata</taxon>
        <taxon>Eupercaria</taxon>
        <taxon>Perciformes</taxon>
        <taxon>Percoidei</taxon>
        <taxon>Percidae</taxon>
        <taxon>Etheostomatinae</taxon>
        <taxon>Etheostoma</taxon>
    </lineage>
</organism>
<reference evidence="1 2" key="1">
    <citation type="submission" date="2019-08" db="EMBL/GenBank/DDBJ databases">
        <title>A chromosome-level genome assembly, high-density linkage maps, and genome scans reveal the genomic architecture of hybrid incompatibilities underlying speciation via character displacement in darters (Percidae: Etheostominae).</title>
        <authorList>
            <person name="Moran R.L."/>
            <person name="Catchen J.M."/>
            <person name="Fuller R.C."/>
        </authorList>
    </citation>
    <scope>NUCLEOTIDE SEQUENCE [LARGE SCALE GENOMIC DNA]</scope>
    <source>
        <strain evidence="1">EspeVRDwgs_2016</strain>
        <tissue evidence="1">Muscle</tissue>
    </source>
</reference>
<accession>A0A5J5C974</accession>
<evidence type="ECO:0000313" key="2">
    <source>
        <dbReference type="Proteomes" id="UP000327493"/>
    </source>
</evidence>
<gene>
    <name evidence="1" type="ORF">FQN60_016048</name>
</gene>
<dbReference type="Proteomes" id="UP000327493">
    <property type="component" value="Unassembled WGS sequence"/>
</dbReference>
<evidence type="ECO:0000313" key="1">
    <source>
        <dbReference type="EMBL" id="KAA8578277.1"/>
    </source>
</evidence>
<comment type="caution">
    <text evidence="1">The sequence shown here is derived from an EMBL/GenBank/DDBJ whole genome shotgun (WGS) entry which is preliminary data.</text>
</comment>